<reference evidence="2 4" key="1">
    <citation type="submission" date="2018-08" db="EMBL/GenBank/DDBJ databases">
        <title>Proposal of Muricauda 72 sp.nov. and Muricauda NH166 sp.nov., isolated from seawater.</title>
        <authorList>
            <person name="Cheng H."/>
            <person name="Wu Y.-H."/>
            <person name="Guo L.-L."/>
            <person name="Xu X.-W."/>
        </authorList>
    </citation>
    <scope>NUCLEOTIDE SEQUENCE [LARGE SCALE GENOMIC DNA]</scope>
    <source>
        <strain evidence="2 4">72</strain>
    </source>
</reference>
<dbReference type="Gene3D" id="3.40.710.10">
    <property type="entry name" value="DD-peptidase/beta-lactamase superfamily"/>
    <property type="match status" value="1"/>
</dbReference>
<dbReference type="SUPFAM" id="SSF56601">
    <property type="entry name" value="beta-lactamase/transpeptidase-like"/>
    <property type="match status" value="1"/>
</dbReference>
<proteinExistence type="predicted"/>
<dbReference type="Proteomes" id="UP000321621">
    <property type="component" value="Unassembled WGS sequence"/>
</dbReference>
<organism evidence="2 4">
    <name type="scientific">Flagellimonas pelagia</name>
    <dbReference type="NCBI Taxonomy" id="2306998"/>
    <lineage>
        <taxon>Bacteria</taxon>
        <taxon>Pseudomonadati</taxon>
        <taxon>Bacteroidota</taxon>
        <taxon>Flavobacteriia</taxon>
        <taxon>Flavobacteriales</taxon>
        <taxon>Flavobacteriaceae</taxon>
        <taxon>Flagellimonas</taxon>
    </lineage>
</organism>
<accession>A0A3A1NM10</accession>
<protein>
    <submittedName>
        <fullName evidence="3">Beta-lactamase family protein</fullName>
    </submittedName>
    <submittedName>
        <fullName evidence="2">Class A beta-lactamase-related serine hydrolase</fullName>
    </submittedName>
</protein>
<keyword evidence="5" id="KW-1185">Reference proteome</keyword>
<evidence type="ECO:0000313" key="4">
    <source>
        <dbReference type="Proteomes" id="UP000266691"/>
    </source>
</evidence>
<feature type="domain" description="Beta-lactamase-related" evidence="1">
    <location>
        <begin position="52"/>
        <end position="351"/>
    </location>
</feature>
<dbReference type="Proteomes" id="UP000266691">
    <property type="component" value="Unassembled WGS sequence"/>
</dbReference>
<gene>
    <name evidence="2" type="ORF">D2V05_00740</name>
    <name evidence="3" type="ORF">FQ017_00730</name>
</gene>
<evidence type="ECO:0000313" key="5">
    <source>
        <dbReference type="Proteomes" id="UP000321621"/>
    </source>
</evidence>
<comment type="caution">
    <text evidence="2">The sequence shown here is derived from an EMBL/GenBank/DDBJ whole genome shotgun (WGS) entry which is preliminary data.</text>
</comment>
<dbReference type="GO" id="GO:0016787">
    <property type="term" value="F:hydrolase activity"/>
    <property type="evidence" value="ECO:0007669"/>
    <property type="project" value="UniProtKB-KW"/>
</dbReference>
<evidence type="ECO:0000313" key="2">
    <source>
        <dbReference type="EMBL" id="RIV47452.1"/>
    </source>
</evidence>
<dbReference type="AlphaFoldDB" id="A0A3A1NM10"/>
<keyword evidence="2" id="KW-0378">Hydrolase</keyword>
<dbReference type="OrthoDB" id="9793489at2"/>
<dbReference type="PANTHER" id="PTHR46825">
    <property type="entry name" value="D-ALANYL-D-ALANINE-CARBOXYPEPTIDASE/ENDOPEPTIDASE AMPH"/>
    <property type="match status" value="1"/>
</dbReference>
<dbReference type="Pfam" id="PF00144">
    <property type="entry name" value="Beta-lactamase"/>
    <property type="match status" value="1"/>
</dbReference>
<dbReference type="InterPro" id="IPR001466">
    <property type="entry name" value="Beta-lactam-related"/>
</dbReference>
<dbReference type="EMBL" id="VNWK01000006">
    <property type="protein sequence ID" value="TXK01286.1"/>
    <property type="molecule type" value="Genomic_DNA"/>
</dbReference>
<name>A0A3A1NM10_9FLAO</name>
<sequence length="558" mass="63772">MFGPYSSLYIMRKSILLLFLFGLSFQNFLAQKNYQKEFHQVDSILGSHYDPKKPGIAVAIIKEGKTIYKNQIGMADLEQGISISDSTAFHIASVSKQFTAFLALLLEKEGKLSMSDDIRKYLPELKDLPFKINLYQLANHTHGLPNLNELAHLIGIGPQDRMTHKEVIKMLLNIKTTNFKPGEKYEYNNTGLALLAEIIERVGEKSFQQALKDKVFEPAGMMRSNAVDSPELIVKNKAHSYKLEHGTYVNYPFNLKSNGSTGISTTINDMGRWASMFQNPAEAKEIFQEMQKPTKLNSGKVVQYGLGLEFKNYKGLNLVFHGGGDAGYRSYILHVPKFQFSVVILGNNNDFTPLEVVYQIVDTFLKDHLKEPLPPKKTHYTERELKSFEGTYEMFPGNYFNIIANKDTLYFQSYGTKDKAPLPIIGDDEFLFPYIPTAKFSFYKNGFIFHIADFKYDCEKITLETIRPKEVKLTDFTGLYKNEELNSIFELVIQDAVLMAKHCSDEDIALQPLTKDSFYSRKSFFGKLDFIRDIQGSVIKFKVSGQNLKHIEFIRIED</sequence>
<dbReference type="RefSeq" id="WP_119645720.1">
    <property type="nucleotide sequence ID" value="NZ_QXFI01000006.1"/>
</dbReference>
<dbReference type="InterPro" id="IPR012338">
    <property type="entry name" value="Beta-lactam/transpept-like"/>
</dbReference>
<evidence type="ECO:0000313" key="3">
    <source>
        <dbReference type="EMBL" id="TXK01286.1"/>
    </source>
</evidence>
<dbReference type="PANTHER" id="PTHR46825:SF9">
    <property type="entry name" value="BETA-LACTAMASE-RELATED DOMAIN-CONTAINING PROTEIN"/>
    <property type="match status" value="1"/>
</dbReference>
<dbReference type="InterPro" id="IPR050491">
    <property type="entry name" value="AmpC-like"/>
</dbReference>
<evidence type="ECO:0000259" key="1">
    <source>
        <dbReference type="Pfam" id="PF00144"/>
    </source>
</evidence>
<dbReference type="EMBL" id="QXFI01000006">
    <property type="protein sequence ID" value="RIV47452.1"/>
    <property type="molecule type" value="Genomic_DNA"/>
</dbReference>
<reference evidence="3 5" key="2">
    <citation type="submission" date="2019-07" db="EMBL/GenBank/DDBJ databases">
        <title>Draft genome of two Muricauda strains isolated from deep sea.</title>
        <authorList>
            <person name="Sun C."/>
        </authorList>
    </citation>
    <scope>NUCLEOTIDE SEQUENCE [LARGE SCALE GENOMIC DNA]</scope>
    <source>
        <strain evidence="3 5">72</strain>
    </source>
</reference>